<evidence type="ECO:0000256" key="6">
    <source>
        <dbReference type="ARBA" id="ARBA00024340"/>
    </source>
</evidence>
<reference evidence="8" key="1">
    <citation type="submission" date="2024-02" db="EMBL/GenBank/DDBJ databases">
        <authorList>
            <consortium name="ELIXIR-Norway"/>
            <consortium name="Elixir Norway"/>
        </authorList>
    </citation>
    <scope>NUCLEOTIDE SEQUENCE</scope>
</reference>
<evidence type="ECO:0000256" key="2">
    <source>
        <dbReference type="ARBA" id="ARBA00022473"/>
    </source>
</evidence>
<evidence type="ECO:0000256" key="4">
    <source>
        <dbReference type="ARBA" id="ARBA00022989"/>
    </source>
</evidence>
<evidence type="ECO:0000313" key="8">
    <source>
        <dbReference type="EMBL" id="CAK9220523.1"/>
    </source>
</evidence>
<keyword evidence="3" id="KW-0812">Transmembrane</keyword>
<evidence type="ECO:0000256" key="7">
    <source>
        <dbReference type="SAM" id="MobiDB-lite"/>
    </source>
</evidence>
<keyword evidence="5" id="KW-0472">Membrane</keyword>
<sequence length="119" mass="12520">MGQCFTVCATAEATEEKQRRGGGNGGGGGDGGDGGSSSSSSSSSSFSRRFSTSKRFSLSSSPTSPSSTTESFSPFGLHSSCVSNATKQSLAFVKQQRAKLYIVRRCVTMLLLWHKYGKV</sequence>
<comment type="subcellular location">
    <subcellularLocation>
        <location evidence="1">Cell membrane</location>
        <topology evidence="1">Single-pass membrane protein</topology>
    </subcellularLocation>
</comment>
<keyword evidence="9" id="KW-1185">Reference proteome</keyword>
<feature type="region of interest" description="Disordered" evidence="7">
    <location>
        <begin position="13"/>
        <end position="74"/>
    </location>
</feature>
<accession>A0ABP0UGA7</accession>
<dbReference type="InterPro" id="IPR051525">
    <property type="entry name" value="DVL_RTFL_regulatory"/>
</dbReference>
<comment type="similarity">
    <text evidence="6">Belongs to the DVL/RTFL small polypeptides family.</text>
</comment>
<keyword evidence="4" id="KW-1133">Transmembrane helix</keyword>
<evidence type="ECO:0000256" key="3">
    <source>
        <dbReference type="ARBA" id="ARBA00022692"/>
    </source>
</evidence>
<keyword evidence="2" id="KW-0217">Developmental protein</keyword>
<dbReference type="Pfam" id="PF08137">
    <property type="entry name" value="DVL"/>
    <property type="match status" value="1"/>
</dbReference>
<protein>
    <submittedName>
        <fullName evidence="8">Uncharacterized protein</fullName>
    </submittedName>
</protein>
<feature type="compositionally biased region" description="Low complexity" evidence="7">
    <location>
        <begin position="36"/>
        <end position="74"/>
    </location>
</feature>
<evidence type="ECO:0000256" key="5">
    <source>
        <dbReference type="ARBA" id="ARBA00023136"/>
    </source>
</evidence>
<dbReference type="PANTHER" id="PTHR33102">
    <property type="entry name" value="DVL19-RELATED-RELATED"/>
    <property type="match status" value="1"/>
</dbReference>
<organism evidence="8 9">
    <name type="scientific">Sphagnum troendelagicum</name>
    <dbReference type="NCBI Taxonomy" id="128251"/>
    <lineage>
        <taxon>Eukaryota</taxon>
        <taxon>Viridiplantae</taxon>
        <taxon>Streptophyta</taxon>
        <taxon>Embryophyta</taxon>
        <taxon>Bryophyta</taxon>
        <taxon>Sphagnophytina</taxon>
        <taxon>Sphagnopsida</taxon>
        <taxon>Sphagnales</taxon>
        <taxon>Sphagnaceae</taxon>
        <taxon>Sphagnum</taxon>
    </lineage>
</organism>
<gene>
    <name evidence="8" type="ORF">CSSPTR1EN2_LOCUS15499</name>
</gene>
<evidence type="ECO:0000313" key="9">
    <source>
        <dbReference type="Proteomes" id="UP001497512"/>
    </source>
</evidence>
<evidence type="ECO:0000256" key="1">
    <source>
        <dbReference type="ARBA" id="ARBA00004162"/>
    </source>
</evidence>
<dbReference type="EMBL" id="OZ019895">
    <property type="protein sequence ID" value="CAK9220523.1"/>
    <property type="molecule type" value="Genomic_DNA"/>
</dbReference>
<proteinExistence type="inferred from homology"/>
<dbReference type="InterPro" id="IPR012552">
    <property type="entry name" value="DVL"/>
</dbReference>
<feature type="compositionally biased region" description="Gly residues" evidence="7">
    <location>
        <begin position="21"/>
        <end position="35"/>
    </location>
</feature>
<dbReference type="Proteomes" id="UP001497512">
    <property type="component" value="Chromosome 3"/>
</dbReference>
<name>A0ABP0UGA7_9BRYO</name>